<dbReference type="SUPFAM" id="SSF103506">
    <property type="entry name" value="Mitochondrial carrier"/>
    <property type="match status" value="1"/>
</dbReference>
<keyword evidence="5 6" id="KW-0472">Membrane</keyword>
<keyword evidence="4" id="KW-0677">Repeat</keyword>
<reference evidence="10" key="1">
    <citation type="journal article" date="2010" name="Genome Biol.">
        <title>Genome sequence of the necrotrophic plant pathogen Pythium ultimum reveals original pathogenicity mechanisms and effector repertoire.</title>
        <authorList>
            <person name="Levesque C.A."/>
            <person name="Brouwer H."/>
            <person name="Cano L."/>
            <person name="Hamilton J.P."/>
            <person name="Holt C."/>
            <person name="Huitema E."/>
            <person name="Raffaele S."/>
            <person name="Robideau G.P."/>
            <person name="Thines M."/>
            <person name="Win J."/>
            <person name="Zerillo M.M."/>
            <person name="Beakes G.W."/>
            <person name="Boore J.L."/>
            <person name="Busam D."/>
            <person name="Dumas B."/>
            <person name="Ferriera S."/>
            <person name="Fuerstenberg S.I."/>
            <person name="Gachon C.M."/>
            <person name="Gaulin E."/>
            <person name="Govers F."/>
            <person name="Grenville-Briggs L."/>
            <person name="Horner N."/>
            <person name="Hostetler J."/>
            <person name="Jiang R.H."/>
            <person name="Johnson J."/>
            <person name="Krajaejun T."/>
            <person name="Lin H."/>
            <person name="Meijer H.J."/>
            <person name="Moore B."/>
            <person name="Morris P."/>
            <person name="Phuntmart V."/>
            <person name="Puiu D."/>
            <person name="Shetty J."/>
            <person name="Stajich J.E."/>
            <person name="Tripathy S."/>
            <person name="Wawra S."/>
            <person name="van West P."/>
            <person name="Whitty B.R."/>
            <person name="Coutinho P.M."/>
            <person name="Henrissat B."/>
            <person name="Martin F."/>
            <person name="Thomas P.D."/>
            <person name="Tyler B.M."/>
            <person name="De Vries R.P."/>
            <person name="Kamoun S."/>
            <person name="Yandell M."/>
            <person name="Tisserat N."/>
            <person name="Buell C.R."/>
        </authorList>
    </citation>
    <scope>NUCLEOTIDE SEQUENCE</scope>
    <source>
        <strain evidence="10">DAOM:BR144</strain>
    </source>
</reference>
<dbReference type="Proteomes" id="UP000019132">
    <property type="component" value="Unassembled WGS sequence"/>
</dbReference>
<dbReference type="AlphaFoldDB" id="K3X581"/>
<keyword evidence="2 7" id="KW-0813">Transport</keyword>
<dbReference type="InterPro" id="IPR018108">
    <property type="entry name" value="MCP_transmembrane"/>
</dbReference>
<evidence type="ECO:0000313" key="9">
    <source>
        <dbReference type="EnsemblProtists" id="PYU1_T012380"/>
    </source>
</evidence>
<evidence type="ECO:0000313" key="10">
    <source>
        <dbReference type="Proteomes" id="UP000019132"/>
    </source>
</evidence>
<comment type="similarity">
    <text evidence="7">Belongs to the mitochondrial carrier (TC 2.A.29) family.</text>
</comment>
<dbReference type="InterPro" id="IPR002067">
    <property type="entry name" value="MCP"/>
</dbReference>
<evidence type="ECO:0008006" key="11">
    <source>
        <dbReference type="Google" id="ProtNLM"/>
    </source>
</evidence>
<organism evidence="9 10">
    <name type="scientific">Globisporangium ultimum (strain ATCC 200006 / CBS 805.95 / DAOM BR144)</name>
    <name type="common">Pythium ultimum</name>
    <dbReference type="NCBI Taxonomy" id="431595"/>
    <lineage>
        <taxon>Eukaryota</taxon>
        <taxon>Sar</taxon>
        <taxon>Stramenopiles</taxon>
        <taxon>Oomycota</taxon>
        <taxon>Peronosporomycetes</taxon>
        <taxon>Pythiales</taxon>
        <taxon>Pythiaceae</taxon>
        <taxon>Globisporangium</taxon>
    </lineage>
</organism>
<dbReference type="Gene3D" id="1.50.40.10">
    <property type="entry name" value="Mitochondrial carrier domain"/>
    <property type="match status" value="1"/>
</dbReference>
<dbReference type="STRING" id="431595.K3X581"/>
<dbReference type="HOGENOM" id="CLU_026615_0_0_1"/>
<evidence type="ECO:0000256" key="3">
    <source>
        <dbReference type="ARBA" id="ARBA00022692"/>
    </source>
</evidence>
<evidence type="ECO:0000256" key="8">
    <source>
        <dbReference type="SAM" id="MobiDB-lite"/>
    </source>
</evidence>
<dbReference type="InterPro" id="IPR023395">
    <property type="entry name" value="MCP_dom_sf"/>
</dbReference>
<sequence length="515" mass="57051">METTGPAGGADPRSNSVGTRSSSGDGADGASRADGAAAFPEVRVLADGGTLSVDGFVYIDGEKRKKQDPTDNAAVVDVPELDERQKQLVYAIHSLQMYNPNFNLTPEVLEIMRVFFEDLHPDKDGTITLRALFDEIARLDPEKQLVTEETRQLMWRDISGNSRDEGERIDFHGFCEWVMRWKEISPAAVQNVYTSWAQQIAIADFGLSEGDGVFVVRPEELPPREVLRAEISKLLRSRERIKPRASRSPPSRTFSKGGDNSSSGSERISSSEDHQTHGLGTASTTDSMDRIADEEINESISAAELESADSTTSTEAHGSTSMSKSFVAGGAAGIVAKSVLAPVERVKIMFQVNDKRHFSFRNAFNLAREIYVQDGFRALFRGNMLNILRVIPYAGVQHSSFDFFRRKFHAYNFAQAEKSGSPQQYQKLSNLQLVTAGSLAGGMSLIMAYPLDIVRARYMVQQGKHQYNTLYEAVMSMYKREGARSFSRGLVPSLLGTLPYTGIGFALNEKFKHWV</sequence>
<dbReference type="EnsemblProtists" id="PYU1_T012380">
    <property type="protein sequence ID" value="PYU1_T012380"/>
    <property type="gene ID" value="PYU1_G012354"/>
</dbReference>
<proteinExistence type="inferred from homology"/>
<accession>K3X581</accession>
<evidence type="ECO:0000256" key="6">
    <source>
        <dbReference type="PROSITE-ProRule" id="PRU00282"/>
    </source>
</evidence>
<feature type="repeat" description="Solcar" evidence="6">
    <location>
        <begin position="320"/>
        <end position="407"/>
    </location>
</feature>
<dbReference type="PROSITE" id="PS50920">
    <property type="entry name" value="SOLCAR"/>
    <property type="match status" value="2"/>
</dbReference>
<feature type="region of interest" description="Disordered" evidence="8">
    <location>
        <begin position="239"/>
        <end position="288"/>
    </location>
</feature>
<feature type="region of interest" description="Disordered" evidence="8">
    <location>
        <begin position="301"/>
        <end position="321"/>
    </location>
</feature>
<feature type="region of interest" description="Disordered" evidence="8">
    <location>
        <begin position="1"/>
        <end position="33"/>
    </location>
</feature>
<reference evidence="10" key="2">
    <citation type="submission" date="2010-04" db="EMBL/GenBank/DDBJ databases">
        <authorList>
            <person name="Buell R."/>
            <person name="Hamilton J."/>
            <person name="Hostetler J."/>
        </authorList>
    </citation>
    <scope>NUCLEOTIDE SEQUENCE [LARGE SCALE GENOMIC DNA]</scope>
    <source>
        <strain evidence="10">DAOM:BR144</strain>
    </source>
</reference>
<feature type="repeat" description="Solcar" evidence="6">
    <location>
        <begin position="428"/>
        <end position="514"/>
    </location>
</feature>
<dbReference type="GO" id="GO:0055085">
    <property type="term" value="P:transmembrane transport"/>
    <property type="evidence" value="ECO:0007669"/>
    <property type="project" value="InterPro"/>
</dbReference>
<protein>
    <recommendedName>
        <fullName evidence="11">Calmodulin</fullName>
    </recommendedName>
</protein>
<evidence type="ECO:0000256" key="5">
    <source>
        <dbReference type="ARBA" id="ARBA00023136"/>
    </source>
</evidence>
<dbReference type="Pfam" id="PF00153">
    <property type="entry name" value="Mito_carr"/>
    <property type="match status" value="2"/>
</dbReference>
<dbReference type="PRINTS" id="PR00926">
    <property type="entry name" value="MITOCARRIER"/>
</dbReference>
<dbReference type="PANTHER" id="PTHR24089">
    <property type="entry name" value="SOLUTE CARRIER FAMILY 25"/>
    <property type="match status" value="1"/>
</dbReference>
<evidence type="ECO:0000256" key="2">
    <source>
        <dbReference type="ARBA" id="ARBA00022448"/>
    </source>
</evidence>
<evidence type="ECO:0000256" key="4">
    <source>
        <dbReference type="ARBA" id="ARBA00022737"/>
    </source>
</evidence>
<dbReference type="OMA" id="KFHAYNF"/>
<dbReference type="eggNOG" id="KOG0752">
    <property type="taxonomic scope" value="Eukaryota"/>
</dbReference>
<feature type="compositionally biased region" description="Polar residues" evidence="8">
    <location>
        <begin position="248"/>
        <end position="260"/>
    </location>
</feature>
<dbReference type="InterPro" id="IPR011992">
    <property type="entry name" value="EF-hand-dom_pair"/>
</dbReference>
<keyword evidence="10" id="KW-1185">Reference proteome</keyword>
<dbReference type="GO" id="GO:0016020">
    <property type="term" value="C:membrane"/>
    <property type="evidence" value="ECO:0007669"/>
    <property type="project" value="UniProtKB-SubCell"/>
</dbReference>
<evidence type="ECO:0000256" key="1">
    <source>
        <dbReference type="ARBA" id="ARBA00004141"/>
    </source>
</evidence>
<name>K3X581_GLOUD</name>
<comment type="subcellular location">
    <subcellularLocation>
        <location evidence="1">Membrane</location>
        <topology evidence="1">Multi-pass membrane protein</topology>
    </subcellularLocation>
</comment>
<keyword evidence="3 6" id="KW-0812">Transmembrane</keyword>
<feature type="compositionally biased region" description="Polar residues" evidence="8">
    <location>
        <begin position="308"/>
        <end position="321"/>
    </location>
</feature>
<dbReference type="VEuPathDB" id="FungiDB:PYU1_G012354"/>
<evidence type="ECO:0000256" key="7">
    <source>
        <dbReference type="RuleBase" id="RU000488"/>
    </source>
</evidence>
<dbReference type="InParanoid" id="K3X581"/>
<reference evidence="9" key="3">
    <citation type="submission" date="2015-02" db="UniProtKB">
        <authorList>
            <consortium name="EnsemblProtists"/>
        </authorList>
    </citation>
    <scope>IDENTIFICATION</scope>
    <source>
        <strain evidence="9">DAOM BR144</strain>
    </source>
</reference>
<feature type="compositionally biased region" description="Low complexity" evidence="8">
    <location>
        <begin position="20"/>
        <end position="33"/>
    </location>
</feature>
<dbReference type="SUPFAM" id="SSF47473">
    <property type="entry name" value="EF-hand"/>
    <property type="match status" value="1"/>
</dbReference>
<dbReference type="EMBL" id="GL376608">
    <property type="status" value="NOT_ANNOTATED_CDS"/>
    <property type="molecule type" value="Genomic_DNA"/>
</dbReference>